<dbReference type="SUPFAM" id="SSF53335">
    <property type="entry name" value="S-adenosyl-L-methionine-dependent methyltransferases"/>
    <property type="match status" value="1"/>
</dbReference>
<keyword evidence="9" id="KW-1185">Reference proteome</keyword>
<dbReference type="EMBL" id="AYZL01000006">
    <property type="protein sequence ID" value="KRN04812.1"/>
    <property type="molecule type" value="Genomic_DNA"/>
</dbReference>
<dbReference type="PROSITE" id="PS51679">
    <property type="entry name" value="SAM_MT_C5"/>
    <property type="match status" value="1"/>
</dbReference>
<evidence type="ECO:0000256" key="1">
    <source>
        <dbReference type="ARBA" id="ARBA00022603"/>
    </source>
</evidence>
<organism evidence="8 9">
    <name type="scientific">Holzapfeliella floricola DSM 23037 = JCM 16512</name>
    <dbReference type="NCBI Taxonomy" id="1423744"/>
    <lineage>
        <taxon>Bacteria</taxon>
        <taxon>Bacillati</taxon>
        <taxon>Bacillota</taxon>
        <taxon>Bacilli</taxon>
        <taxon>Lactobacillales</taxon>
        <taxon>Lactobacillaceae</taxon>
        <taxon>Holzapfeliella</taxon>
    </lineage>
</organism>
<dbReference type="PROSITE" id="PS00094">
    <property type="entry name" value="C5_MTASE_1"/>
    <property type="match status" value="1"/>
</dbReference>
<dbReference type="AlphaFoldDB" id="A0A0R2DW06"/>
<comment type="caution">
    <text evidence="8">The sequence shown here is derived from an EMBL/GenBank/DDBJ whole genome shotgun (WGS) entry which is preliminary data.</text>
</comment>
<dbReference type="PANTHER" id="PTHR46098">
    <property type="entry name" value="TRNA (CYTOSINE(38)-C(5))-METHYLTRANSFERASE"/>
    <property type="match status" value="1"/>
</dbReference>
<dbReference type="InterPro" id="IPR018117">
    <property type="entry name" value="C5_DNA_meth_AS"/>
</dbReference>
<feature type="active site" evidence="5">
    <location>
        <position position="86"/>
    </location>
</feature>
<evidence type="ECO:0000313" key="8">
    <source>
        <dbReference type="EMBL" id="KRN04812.1"/>
    </source>
</evidence>
<dbReference type="Gene3D" id="3.90.120.10">
    <property type="entry name" value="DNA Methylase, subunit A, domain 2"/>
    <property type="match status" value="1"/>
</dbReference>
<keyword evidence="2 5" id="KW-0808">Transferase</keyword>
<dbReference type="InterPro" id="IPR050750">
    <property type="entry name" value="C5-MTase"/>
</dbReference>
<dbReference type="PATRIC" id="fig|1423744.4.peg.1199"/>
<dbReference type="PANTHER" id="PTHR46098:SF1">
    <property type="entry name" value="TRNA (CYTOSINE(38)-C(5))-METHYLTRANSFERASE"/>
    <property type="match status" value="1"/>
</dbReference>
<dbReference type="InterPro" id="IPR001525">
    <property type="entry name" value="C5_MeTfrase"/>
</dbReference>
<evidence type="ECO:0000256" key="3">
    <source>
        <dbReference type="ARBA" id="ARBA00022691"/>
    </source>
</evidence>
<evidence type="ECO:0000256" key="4">
    <source>
        <dbReference type="ARBA" id="ARBA00022747"/>
    </source>
</evidence>
<evidence type="ECO:0000256" key="7">
    <source>
        <dbReference type="RuleBase" id="RU000417"/>
    </source>
</evidence>
<evidence type="ECO:0000256" key="2">
    <source>
        <dbReference type="ARBA" id="ARBA00022679"/>
    </source>
</evidence>
<comment type="similarity">
    <text evidence="5 6">Belongs to the class I-like SAM-binding methyltransferase superfamily. C5-methyltransferase family.</text>
</comment>
<dbReference type="RefSeq" id="WP_236692270.1">
    <property type="nucleotide sequence ID" value="NZ_AYZL01000006.1"/>
</dbReference>
<gene>
    <name evidence="8" type="ORF">FC86_GL001169</name>
</gene>
<dbReference type="NCBIfam" id="TIGR00675">
    <property type="entry name" value="dcm"/>
    <property type="match status" value="1"/>
</dbReference>
<dbReference type="EC" id="2.1.1.37" evidence="7"/>
<keyword evidence="4" id="KW-0680">Restriction system</keyword>
<dbReference type="InterPro" id="IPR029063">
    <property type="entry name" value="SAM-dependent_MTases_sf"/>
</dbReference>
<dbReference type="Proteomes" id="UP000051378">
    <property type="component" value="Unassembled WGS sequence"/>
</dbReference>
<proteinExistence type="inferred from homology"/>
<comment type="catalytic activity">
    <reaction evidence="7">
        <text>a 2'-deoxycytidine in DNA + S-adenosyl-L-methionine = a 5-methyl-2'-deoxycytidine in DNA + S-adenosyl-L-homocysteine + H(+)</text>
        <dbReference type="Rhea" id="RHEA:13681"/>
        <dbReference type="Rhea" id="RHEA-COMP:11369"/>
        <dbReference type="Rhea" id="RHEA-COMP:11370"/>
        <dbReference type="ChEBI" id="CHEBI:15378"/>
        <dbReference type="ChEBI" id="CHEBI:57856"/>
        <dbReference type="ChEBI" id="CHEBI:59789"/>
        <dbReference type="ChEBI" id="CHEBI:85452"/>
        <dbReference type="ChEBI" id="CHEBI:85454"/>
        <dbReference type="EC" id="2.1.1.37"/>
    </reaction>
</comment>
<dbReference type="STRING" id="1423744.FC86_GL001169"/>
<reference evidence="8 9" key="1">
    <citation type="journal article" date="2015" name="Genome Announc.">
        <title>Expanding the biotechnology potential of lactobacilli through comparative genomics of 213 strains and associated genera.</title>
        <authorList>
            <person name="Sun Z."/>
            <person name="Harris H.M."/>
            <person name="McCann A."/>
            <person name="Guo C."/>
            <person name="Argimon S."/>
            <person name="Zhang W."/>
            <person name="Yang X."/>
            <person name="Jeffery I.B."/>
            <person name="Cooney J.C."/>
            <person name="Kagawa T.F."/>
            <person name="Liu W."/>
            <person name="Song Y."/>
            <person name="Salvetti E."/>
            <person name="Wrobel A."/>
            <person name="Rasinkangas P."/>
            <person name="Parkhill J."/>
            <person name="Rea M.C."/>
            <person name="O'Sullivan O."/>
            <person name="Ritari J."/>
            <person name="Douillard F.P."/>
            <person name="Paul Ross R."/>
            <person name="Yang R."/>
            <person name="Briner A.E."/>
            <person name="Felis G.E."/>
            <person name="de Vos W.M."/>
            <person name="Barrangou R."/>
            <person name="Klaenhammer T.R."/>
            <person name="Caufield P.W."/>
            <person name="Cui Y."/>
            <person name="Zhang H."/>
            <person name="O'Toole P.W."/>
        </authorList>
    </citation>
    <scope>NUCLEOTIDE SEQUENCE [LARGE SCALE GENOMIC DNA]</scope>
    <source>
        <strain evidence="8 9">DSM 23037</strain>
    </source>
</reference>
<dbReference type="Pfam" id="PF00145">
    <property type="entry name" value="DNA_methylase"/>
    <property type="match status" value="1"/>
</dbReference>
<keyword evidence="1 5" id="KW-0489">Methyltransferase</keyword>
<accession>A0A0R2DW06</accession>
<keyword evidence="3 5" id="KW-0949">S-adenosyl-L-methionine</keyword>
<dbReference type="GO" id="GO:0032259">
    <property type="term" value="P:methylation"/>
    <property type="evidence" value="ECO:0007669"/>
    <property type="project" value="UniProtKB-KW"/>
</dbReference>
<dbReference type="Gene3D" id="3.40.50.150">
    <property type="entry name" value="Vaccinia Virus protein VP39"/>
    <property type="match status" value="1"/>
</dbReference>
<sequence>MPRKLKVLELFAGVGGFRVGLEHANKELFETKWANQFEPSRKSQDAFEVYDYHYPESHNICTDINEISDDEFKQMDADIIVGGFPCQDYSVARSVKNEMGIQGKKGVLFWQIIRAIENIKPKYLILENVDRLLKAPTKQRGRDFAVMLSALNHLNYSVEWRVVNAADYGGAQRRRRVYFFVFRNDLPYAKQLDKQYEINDDKTRYDSYIFNEGLFAKQFKIKQEAYKKRHAAYTLSDDIVEVSDNFSGKVFNTGVMRHGEYFTIDTQALGNEQPTALKDILQPEQDVDEKYFVDDATRIEKFAYLRGPKKINRTSQEGYEYTYSEGGMSPYEDINLPGRTMLTSEGTTNRSTHWLKINNRYRFLTPIETERLQSFPDNWTKYKKVDGEIKEVSNRMRMFFMGNALVTDIVKRIGNYIDYIENNYK</sequence>
<name>A0A0R2DW06_9LACO</name>
<dbReference type="GO" id="GO:0003886">
    <property type="term" value="F:DNA (cytosine-5-)-methyltransferase activity"/>
    <property type="evidence" value="ECO:0007669"/>
    <property type="project" value="UniProtKB-EC"/>
</dbReference>
<dbReference type="GO" id="GO:0009307">
    <property type="term" value="P:DNA restriction-modification system"/>
    <property type="evidence" value="ECO:0007669"/>
    <property type="project" value="UniProtKB-KW"/>
</dbReference>
<evidence type="ECO:0000256" key="5">
    <source>
        <dbReference type="PROSITE-ProRule" id="PRU01016"/>
    </source>
</evidence>
<evidence type="ECO:0000313" key="9">
    <source>
        <dbReference type="Proteomes" id="UP000051378"/>
    </source>
</evidence>
<dbReference type="PRINTS" id="PR00105">
    <property type="entry name" value="C5METTRFRASE"/>
</dbReference>
<protein>
    <recommendedName>
        <fullName evidence="7">Cytosine-specific methyltransferase</fullName>
        <ecNumber evidence="7">2.1.1.37</ecNumber>
    </recommendedName>
</protein>
<evidence type="ECO:0000256" key="6">
    <source>
        <dbReference type="RuleBase" id="RU000416"/>
    </source>
</evidence>